<accession>A0A1M4RYZ3</accession>
<name>A0A1M4RYZ3_9ACTO</name>
<keyword evidence="1" id="KW-0472">Membrane</keyword>
<evidence type="ECO:0000256" key="1">
    <source>
        <dbReference type="SAM" id="Phobius"/>
    </source>
</evidence>
<protein>
    <submittedName>
        <fullName evidence="2">Uncharacterized protein</fullName>
    </submittedName>
</protein>
<feature type="transmembrane region" description="Helical" evidence="1">
    <location>
        <begin position="31"/>
        <end position="51"/>
    </location>
</feature>
<evidence type="ECO:0000313" key="2">
    <source>
        <dbReference type="EMBL" id="SHE25215.1"/>
    </source>
</evidence>
<gene>
    <name evidence="2" type="ORF">ACGLYG10_1431</name>
</gene>
<proteinExistence type="predicted"/>
<dbReference type="EMBL" id="FQTT01000010">
    <property type="protein sequence ID" value="SHE25215.1"/>
    <property type="molecule type" value="Genomic_DNA"/>
</dbReference>
<keyword evidence="3" id="KW-1185">Reference proteome</keyword>
<dbReference type="AlphaFoldDB" id="A0A1M4RYZ3"/>
<organism evidence="2 3">
    <name type="scientific">Actinomyces glycerinitolerans</name>
    <dbReference type="NCBI Taxonomy" id="1892869"/>
    <lineage>
        <taxon>Bacteria</taxon>
        <taxon>Bacillati</taxon>
        <taxon>Actinomycetota</taxon>
        <taxon>Actinomycetes</taxon>
        <taxon>Actinomycetales</taxon>
        <taxon>Actinomycetaceae</taxon>
        <taxon>Actinomyces</taxon>
    </lineage>
</organism>
<evidence type="ECO:0000313" key="3">
    <source>
        <dbReference type="Proteomes" id="UP000184291"/>
    </source>
</evidence>
<keyword evidence="1" id="KW-0812">Transmembrane</keyword>
<keyword evidence="1" id="KW-1133">Transmembrane helix</keyword>
<dbReference type="Proteomes" id="UP000184291">
    <property type="component" value="Unassembled WGS sequence"/>
</dbReference>
<sequence>MGDEMREQPVVDAGSRPWGRVRHLPGGWRRWVAAICCLVVATAVTLAVISYNSPLRRLSRQVESWAGGQDAVLTATTQLYPEWPELLPERLVVEAEIRPETTAAEVCELADQLNGLFDPEAGDDIRRDLSLRLTRSGTSIVYEDQLLWPRSSVGRDWEAPHCAPLEYAYDLAGPGVEEIVARPDSLRVTRADADAVPTGLVARAPADAGTRATATDDVRVSGWQVEVRADSDKTVPTEVLGPVMEALPANDDGLVWLDSQGDSASVRPADSVVSLTARRLEDQPGGPTVEEQAAAVLAAAEGTPGLELVGICASKWLADTTDDPDSTGSCVYFDLNADGAIVPDTPYPHGLADPDALYAAAQERRG</sequence>
<reference evidence="3" key="1">
    <citation type="submission" date="2016-09" db="EMBL/GenBank/DDBJ databases">
        <authorList>
            <person name="Strepis N."/>
        </authorList>
    </citation>
    <scope>NUCLEOTIDE SEQUENCE [LARGE SCALE GENOMIC DNA]</scope>
</reference>